<dbReference type="OrthoDB" id="10006996at2759"/>
<keyword evidence="2" id="KW-0812">Transmembrane</keyword>
<feature type="region of interest" description="Disordered" evidence="1">
    <location>
        <begin position="373"/>
        <end position="401"/>
    </location>
</feature>
<dbReference type="Pfam" id="PF00041">
    <property type="entry name" value="fn3"/>
    <property type="match status" value="1"/>
</dbReference>
<dbReference type="SUPFAM" id="SSF48726">
    <property type="entry name" value="Immunoglobulin"/>
    <property type="match status" value="1"/>
</dbReference>
<dbReference type="CDD" id="cd00063">
    <property type="entry name" value="FN3"/>
    <property type="match status" value="1"/>
</dbReference>
<keyword evidence="2" id="KW-1133">Transmembrane helix</keyword>
<sequence>MSDKGTIIKCQATDDRGKVSTMINTVTLDPYYGPDDVKFEPPNTVINVTEGSTLGPIHCNANCNPKCKPRNVTTRSSKIGTKVNTRENIELQVVSFPEPTVQWLRSTGFDWTVKKDIYDYKYKISSTIHIGSEKDFGEYRLKICNSLGCIGERITLTPEDKPEAPQNVSLKTTSFRSVNLSWIAGFNGGDHQTFSVQFKTLYDEKWETRVVHTNITRKGSMVYYTLDQLKPDTSYQVIVLSTNKHGKRNASLQFQTQVEPTLSSCASSNSASISHLTVGLGCGIPPLLVVIILLVYIYRRNQDNTSDLKEKKVKSEQSDEYTVIQRSNPTFTEAYSTLHSPTELTALQANSMETDTYDECGVLADVEVNQTMDNSKRGASIDKQESGQEQTKEGMYDNMKI</sequence>
<dbReference type="SMART" id="SM00060">
    <property type="entry name" value="FN3"/>
    <property type="match status" value="1"/>
</dbReference>
<dbReference type="InterPro" id="IPR036179">
    <property type="entry name" value="Ig-like_dom_sf"/>
</dbReference>
<gene>
    <name evidence="5" type="ORF">MEDL_47495</name>
</gene>
<protein>
    <submittedName>
        <fullName evidence="5">Uncharacterized protein</fullName>
    </submittedName>
</protein>
<dbReference type="InterPro" id="IPR013783">
    <property type="entry name" value="Ig-like_fold"/>
</dbReference>
<name>A0A8S3TUE0_MYTED</name>
<dbReference type="InterPro" id="IPR007110">
    <property type="entry name" value="Ig-like_dom"/>
</dbReference>
<feature type="domain" description="Fibronectin type-III" evidence="4">
    <location>
        <begin position="164"/>
        <end position="261"/>
    </location>
</feature>
<keyword evidence="6" id="KW-1185">Reference proteome</keyword>
<dbReference type="InterPro" id="IPR036116">
    <property type="entry name" value="FN3_sf"/>
</dbReference>
<evidence type="ECO:0000256" key="1">
    <source>
        <dbReference type="SAM" id="MobiDB-lite"/>
    </source>
</evidence>
<dbReference type="AlphaFoldDB" id="A0A8S3TUE0"/>
<evidence type="ECO:0000259" key="4">
    <source>
        <dbReference type="PROSITE" id="PS50853"/>
    </source>
</evidence>
<organism evidence="5 6">
    <name type="scientific">Mytilus edulis</name>
    <name type="common">Blue mussel</name>
    <dbReference type="NCBI Taxonomy" id="6550"/>
    <lineage>
        <taxon>Eukaryota</taxon>
        <taxon>Metazoa</taxon>
        <taxon>Spiralia</taxon>
        <taxon>Lophotrochozoa</taxon>
        <taxon>Mollusca</taxon>
        <taxon>Bivalvia</taxon>
        <taxon>Autobranchia</taxon>
        <taxon>Pteriomorphia</taxon>
        <taxon>Mytilida</taxon>
        <taxon>Mytiloidea</taxon>
        <taxon>Mytilidae</taxon>
        <taxon>Mytilinae</taxon>
        <taxon>Mytilus</taxon>
    </lineage>
</organism>
<feature type="compositionally biased region" description="Basic and acidic residues" evidence="1">
    <location>
        <begin position="374"/>
        <end position="401"/>
    </location>
</feature>
<dbReference type="SUPFAM" id="SSF49265">
    <property type="entry name" value="Fibronectin type III"/>
    <property type="match status" value="1"/>
</dbReference>
<dbReference type="Proteomes" id="UP000683360">
    <property type="component" value="Unassembled WGS sequence"/>
</dbReference>
<comment type="caution">
    <text evidence="5">The sequence shown here is derived from an EMBL/GenBank/DDBJ whole genome shotgun (WGS) entry which is preliminary data.</text>
</comment>
<dbReference type="PROSITE" id="PS50835">
    <property type="entry name" value="IG_LIKE"/>
    <property type="match status" value="1"/>
</dbReference>
<dbReference type="Gene3D" id="2.60.40.10">
    <property type="entry name" value="Immunoglobulins"/>
    <property type="match status" value="2"/>
</dbReference>
<reference evidence="5" key="1">
    <citation type="submission" date="2021-03" db="EMBL/GenBank/DDBJ databases">
        <authorList>
            <person name="Bekaert M."/>
        </authorList>
    </citation>
    <scope>NUCLEOTIDE SEQUENCE</scope>
</reference>
<keyword evidence="2" id="KW-0472">Membrane</keyword>
<dbReference type="EMBL" id="CAJPWZ010002278">
    <property type="protein sequence ID" value="CAG2234909.1"/>
    <property type="molecule type" value="Genomic_DNA"/>
</dbReference>
<evidence type="ECO:0000313" key="5">
    <source>
        <dbReference type="EMBL" id="CAG2234909.1"/>
    </source>
</evidence>
<evidence type="ECO:0000313" key="6">
    <source>
        <dbReference type="Proteomes" id="UP000683360"/>
    </source>
</evidence>
<feature type="domain" description="Ig-like" evidence="3">
    <location>
        <begin position="41"/>
        <end position="157"/>
    </location>
</feature>
<dbReference type="InterPro" id="IPR003961">
    <property type="entry name" value="FN3_dom"/>
</dbReference>
<feature type="transmembrane region" description="Helical" evidence="2">
    <location>
        <begin position="273"/>
        <end position="298"/>
    </location>
</feature>
<proteinExistence type="predicted"/>
<dbReference type="PROSITE" id="PS50853">
    <property type="entry name" value="FN3"/>
    <property type="match status" value="1"/>
</dbReference>
<evidence type="ECO:0000259" key="3">
    <source>
        <dbReference type="PROSITE" id="PS50835"/>
    </source>
</evidence>
<accession>A0A8S3TUE0</accession>
<evidence type="ECO:0000256" key="2">
    <source>
        <dbReference type="SAM" id="Phobius"/>
    </source>
</evidence>